<proteinExistence type="predicted"/>
<dbReference type="EMBL" id="ML735281">
    <property type="protein sequence ID" value="KAE8388242.1"/>
    <property type="molecule type" value="Genomic_DNA"/>
</dbReference>
<reference evidence="1" key="1">
    <citation type="submission" date="2019-04" db="EMBL/GenBank/DDBJ databases">
        <title>Friends and foes A comparative genomics studyof 23 Aspergillus species from section Flavi.</title>
        <authorList>
            <consortium name="DOE Joint Genome Institute"/>
            <person name="Kjaerbolling I."/>
            <person name="Vesth T."/>
            <person name="Frisvad J.C."/>
            <person name="Nybo J.L."/>
            <person name="Theobald S."/>
            <person name="Kildgaard S."/>
            <person name="Isbrandt T."/>
            <person name="Kuo A."/>
            <person name="Sato A."/>
            <person name="Lyhne E.K."/>
            <person name="Kogle M.E."/>
            <person name="Wiebenga A."/>
            <person name="Kun R.S."/>
            <person name="Lubbers R.J."/>
            <person name="Makela M.R."/>
            <person name="Barry K."/>
            <person name="Chovatia M."/>
            <person name="Clum A."/>
            <person name="Daum C."/>
            <person name="Haridas S."/>
            <person name="He G."/>
            <person name="LaButti K."/>
            <person name="Lipzen A."/>
            <person name="Mondo S."/>
            <person name="Riley R."/>
            <person name="Salamov A."/>
            <person name="Simmons B.A."/>
            <person name="Magnuson J.K."/>
            <person name="Henrissat B."/>
            <person name="Mortensen U.H."/>
            <person name="Larsen T.O."/>
            <person name="Devries R.P."/>
            <person name="Grigoriev I.V."/>
            <person name="Machida M."/>
            <person name="Baker S.E."/>
            <person name="Andersen M.R."/>
        </authorList>
    </citation>
    <scope>NUCLEOTIDE SEQUENCE [LARGE SCALE GENOMIC DNA]</scope>
    <source>
        <strain evidence="1">IBT 14317</strain>
    </source>
</reference>
<accession>A0A5N7C2C4</accession>
<sequence>MMWFRLLAHAGTLIGYVNFPFFLGLSLAQDPGYFSKGFSLAIAVFIRHRGWSLLEEGNRTKRSCLWSKR</sequence>
<dbReference type="AlphaFoldDB" id="A0A5N7C2C4"/>
<protein>
    <submittedName>
        <fullName evidence="1">Uncharacterized protein</fullName>
    </submittedName>
</protein>
<gene>
    <name evidence="1" type="ORF">BDV23DRAFT_159612</name>
</gene>
<evidence type="ECO:0000313" key="1">
    <source>
        <dbReference type="EMBL" id="KAE8388242.1"/>
    </source>
</evidence>
<dbReference type="Proteomes" id="UP000326877">
    <property type="component" value="Unassembled WGS sequence"/>
</dbReference>
<name>A0A5N7C2C4_PETAA</name>
<organism evidence="1">
    <name type="scientific">Petromyces alliaceus</name>
    <name type="common">Aspergillus alliaceus</name>
    <dbReference type="NCBI Taxonomy" id="209559"/>
    <lineage>
        <taxon>Eukaryota</taxon>
        <taxon>Fungi</taxon>
        <taxon>Dikarya</taxon>
        <taxon>Ascomycota</taxon>
        <taxon>Pezizomycotina</taxon>
        <taxon>Eurotiomycetes</taxon>
        <taxon>Eurotiomycetidae</taxon>
        <taxon>Eurotiales</taxon>
        <taxon>Aspergillaceae</taxon>
        <taxon>Aspergillus</taxon>
        <taxon>Aspergillus subgen. Circumdati</taxon>
    </lineage>
</organism>